<dbReference type="Pfam" id="PF12804">
    <property type="entry name" value="NTP_transf_3"/>
    <property type="match status" value="1"/>
</dbReference>
<sequence length="275" mass="28912">MSAPLRTCAVVLAGRREGQVDPLAAAAGLADKCLVPVAGRPMIAHVLAALAASPEIGRIVVSVNDPELLDDIEDVRELRAEGRLVVCRARTNLVDSVFEAVGLATFPVLVTTADNALLSPAAVGEFLAGARAAGAEVAVAFARRASVLAAHPEGQRRFYRFADESYSNCNSYWIGDAAALGVAEVFRSGGQFAKHPVRIVQAFGFVNLVRFHYGIGTLAAAFRRFSRRFGLAIHPVILSDGAVAIDVDNARTLAVTEAIFAARAASAPVEHRAAG</sequence>
<name>A0ABV6CTB8_9SPHN</name>
<evidence type="ECO:0000313" key="3">
    <source>
        <dbReference type="EMBL" id="MFC0203979.1"/>
    </source>
</evidence>
<dbReference type="SUPFAM" id="SSF53448">
    <property type="entry name" value="Nucleotide-diphospho-sugar transferases"/>
    <property type="match status" value="1"/>
</dbReference>
<evidence type="ECO:0000259" key="2">
    <source>
        <dbReference type="Pfam" id="PF12804"/>
    </source>
</evidence>
<evidence type="ECO:0000256" key="1">
    <source>
        <dbReference type="ARBA" id="ARBA00022842"/>
    </source>
</evidence>
<comment type="caution">
    <text evidence="3">The sequence shown here is derived from an EMBL/GenBank/DDBJ whole genome shotgun (WGS) entry which is preliminary data.</text>
</comment>
<gene>
    <name evidence="3" type="ORF">ACFFJC_06805</name>
</gene>
<organism evidence="3 4">
    <name type="scientific">Novosphingobium soli</name>
    <dbReference type="NCBI Taxonomy" id="574956"/>
    <lineage>
        <taxon>Bacteria</taxon>
        <taxon>Pseudomonadati</taxon>
        <taxon>Pseudomonadota</taxon>
        <taxon>Alphaproteobacteria</taxon>
        <taxon>Sphingomonadales</taxon>
        <taxon>Sphingomonadaceae</taxon>
        <taxon>Novosphingobium</taxon>
    </lineage>
</organism>
<reference evidence="3 4" key="1">
    <citation type="submission" date="2024-09" db="EMBL/GenBank/DDBJ databases">
        <authorList>
            <person name="Sun Q."/>
            <person name="Mori K."/>
        </authorList>
    </citation>
    <scope>NUCLEOTIDE SEQUENCE [LARGE SCALE GENOMIC DNA]</scope>
    <source>
        <strain evidence="3 4">CCM 7706</strain>
    </source>
</reference>
<proteinExistence type="predicted"/>
<dbReference type="InterPro" id="IPR029044">
    <property type="entry name" value="Nucleotide-diphossugar_trans"/>
</dbReference>
<dbReference type="Gene3D" id="3.90.550.10">
    <property type="entry name" value="Spore Coat Polysaccharide Biosynthesis Protein SpsA, Chain A"/>
    <property type="match status" value="1"/>
</dbReference>
<keyword evidence="1" id="KW-0460">Magnesium</keyword>
<dbReference type="Proteomes" id="UP001589798">
    <property type="component" value="Unassembled WGS sequence"/>
</dbReference>
<keyword evidence="4" id="KW-1185">Reference proteome</keyword>
<dbReference type="EMBL" id="JBHLWK010000010">
    <property type="protein sequence ID" value="MFC0203979.1"/>
    <property type="molecule type" value="Genomic_DNA"/>
</dbReference>
<dbReference type="GO" id="GO:0016740">
    <property type="term" value="F:transferase activity"/>
    <property type="evidence" value="ECO:0007669"/>
    <property type="project" value="UniProtKB-KW"/>
</dbReference>
<feature type="domain" description="MobA-like NTP transferase" evidence="2">
    <location>
        <begin position="31"/>
        <end position="144"/>
    </location>
</feature>
<dbReference type="InterPro" id="IPR025877">
    <property type="entry name" value="MobA-like_NTP_Trfase"/>
</dbReference>
<evidence type="ECO:0000313" key="4">
    <source>
        <dbReference type="Proteomes" id="UP001589798"/>
    </source>
</evidence>
<keyword evidence="3" id="KW-0808">Transferase</keyword>
<protein>
    <submittedName>
        <fullName evidence="3">NTP transferase domain-containing protein</fullName>
    </submittedName>
</protein>
<dbReference type="RefSeq" id="WP_379486748.1">
    <property type="nucleotide sequence ID" value="NZ_JBHLWK010000010.1"/>
</dbReference>
<accession>A0ABV6CTB8</accession>